<evidence type="ECO:0000313" key="1">
    <source>
        <dbReference type="EMBL" id="MFC5421983.1"/>
    </source>
</evidence>
<comment type="caution">
    <text evidence="1">The sequence shown here is derived from an EMBL/GenBank/DDBJ whole genome shotgun (WGS) entry which is preliminary data.</text>
</comment>
<gene>
    <name evidence="1" type="ORF">ACFPOB_20685</name>
</gene>
<organism evidence="1 2">
    <name type="scientific">Bosea eneae</name>
    <dbReference type="NCBI Taxonomy" id="151454"/>
    <lineage>
        <taxon>Bacteria</taxon>
        <taxon>Pseudomonadati</taxon>
        <taxon>Pseudomonadota</taxon>
        <taxon>Alphaproteobacteria</taxon>
        <taxon>Hyphomicrobiales</taxon>
        <taxon>Boseaceae</taxon>
        <taxon>Bosea</taxon>
    </lineage>
</organism>
<sequence>MKNPARELRVVAAALCLLAKEETGRPRKRFLLAARVLRREADTIAAAARARANPSQEGTPSP</sequence>
<evidence type="ECO:0008006" key="3">
    <source>
        <dbReference type="Google" id="ProtNLM"/>
    </source>
</evidence>
<reference evidence="2" key="1">
    <citation type="journal article" date="2019" name="Int. J. Syst. Evol. Microbiol.">
        <title>The Global Catalogue of Microorganisms (GCM) 10K type strain sequencing project: providing services to taxonomists for standard genome sequencing and annotation.</title>
        <authorList>
            <consortium name="The Broad Institute Genomics Platform"/>
            <consortium name="The Broad Institute Genome Sequencing Center for Infectious Disease"/>
            <person name="Wu L."/>
            <person name="Ma J."/>
        </authorList>
    </citation>
    <scope>NUCLEOTIDE SEQUENCE [LARGE SCALE GENOMIC DNA]</scope>
    <source>
        <strain evidence="2">NCAIM B.01391</strain>
    </source>
</reference>
<dbReference type="RefSeq" id="WP_377800286.1">
    <property type="nucleotide sequence ID" value="NZ_JBHSLW010000034.1"/>
</dbReference>
<dbReference type="Proteomes" id="UP001596053">
    <property type="component" value="Unassembled WGS sequence"/>
</dbReference>
<accession>A0ABW0IYN4</accession>
<proteinExistence type="predicted"/>
<dbReference type="EMBL" id="JBHSLW010000034">
    <property type="protein sequence ID" value="MFC5421983.1"/>
    <property type="molecule type" value="Genomic_DNA"/>
</dbReference>
<name>A0ABW0IYN4_9HYPH</name>
<protein>
    <recommendedName>
        <fullName evidence="3">Transposase</fullName>
    </recommendedName>
</protein>
<evidence type="ECO:0000313" key="2">
    <source>
        <dbReference type="Proteomes" id="UP001596053"/>
    </source>
</evidence>
<keyword evidence="2" id="KW-1185">Reference proteome</keyword>